<dbReference type="PROSITE" id="PS00018">
    <property type="entry name" value="EF_HAND_1"/>
    <property type="match status" value="1"/>
</dbReference>
<dbReference type="Pfam" id="PF02494">
    <property type="entry name" value="HYR"/>
    <property type="match status" value="1"/>
</dbReference>
<evidence type="ECO:0000259" key="3">
    <source>
        <dbReference type="PROSITE" id="PS50825"/>
    </source>
</evidence>
<dbReference type="InterPro" id="IPR002105">
    <property type="entry name" value="Dockerin_1_rpt"/>
</dbReference>
<keyword evidence="1" id="KW-0677">Repeat</keyword>
<dbReference type="GO" id="GO:0000272">
    <property type="term" value="P:polysaccharide catabolic process"/>
    <property type="evidence" value="ECO:0007669"/>
    <property type="project" value="InterPro"/>
</dbReference>
<dbReference type="SUPFAM" id="SSF49464">
    <property type="entry name" value="Carboxypeptidase regulatory domain-like"/>
    <property type="match status" value="1"/>
</dbReference>
<dbReference type="PROSITE" id="PS50825">
    <property type="entry name" value="HYR"/>
    <property type="match status" value="2"/>
</dbReference>
<dbReference type="InterPro" id="IPR003410">
    <property type="entry name" value="HYR_dom"/>
</dbReference>
<feature type="domain" description="HYR" evidence="3">
    <location>
        <begin position="298"/>
        <end position="385"/>
    </location>
</feature>
<feature type="chain" id="PRO_5001940014" description="HYR domain-containing protein" evidence="2">
    <location>
        <begin position="26"/>
        <end position="890"/>
    </location>
</feature>
<keyword evidence="2" id="KW-0732">Signal</keyword>
<feature type="signal peptide" evidence="2">
    <location>
        <begin position="1"/>
        <end position="25"/>
    </location>
</feature>
<dbReference type="STRING" id="1524460.IX84_10030"/>
<reference evidence="4 5" key="1">
    <citation type="journal article" date="2014" name="Int. J. Syst. Evol. Microbiol.">
        <title>Phaeodactylibacter xiamenensis gen. nov., sp. nov., a member of the family Saprospiraceae isolated from the marine alga Phaeodactylum tricornutum.</title>
        <authorList>
            <person name="Chen Z.Jr."/>
            <person name="Lei X."/>
            <person name="Lai Q."/>
            <person name="Li Y."/>
            <person name="Zhang B."/>
            <person name="Zhang J."/>
            <person name="Zhang H."/>
            <person name="Yang L."/>
            <person name="Zheng W."/>
            <person name="Tian Y."/>
            <person name="Yu Z."/>
            <person name="Xu H.Jr."/>
            <person name="Zheng T."/>
        </authorList>
    </citation>
    <scope>NUCLEOTIDE SEQUENCE [LARGE SCALE GENOMIC DNA]</scope>
    <source>
        <strain evidence="4 5">KD52</strain>
    </source>
</reference>
<dbReference type="RefSeq" id="WP_044219391.1">
    <property type="nucleotide sequence ID" value="NZ_JBKAGJ010000007.1"/>
</dbReference>
<dbReference type="GO" id="GO:0004553">
    <property type="term" value="F:hydrolase activity, hydrolyzing O-glycosyl compounds"/>
    <property type="evidence" value="ECO:0007669"/>
    <property type="project" value="InterPro"/>
</dbReference>
<evidence type="ECO:0000313" key="4">
    <source>
        <dbReference type="EMBL" id="KGE88158.1"/>
    </source>
</evidence>
<keyword evidence="5" id="KW-1185">Reference proteome</keyword>
<protein>
    <recommendedName>
        <fullName evidence="3">HYR domain-containing protein</fullName>
    </recommendedName>
</protein>
<dbReference type="PANTHER" id="PTHR24273">
    <property type="entry name" value="FI04643P-RELATED"/>
    <property type="match status" value="1"/>
</dbReference>
<evidence type="ECO:0000256" key="2">
    <source>
        <dbReference type="SAM" id="SignalP"/>
    </source>
</evidence>
<proteinExistence type="predicted"/>
<evidence type="ECO:0000313" key="5">
    <source>
        <dbReference type="Proteomes" id="UP000029736"/>
    </source>
</evidence>
<dbReference type="Gene3D" id="1.10.1330.10">
    <property type="entry name" value="Dockerin domain"/>
    <property type="match status" value="1"/>
</dbReference>
<dbReference type="InterPro" id="IPR018247">
    <property type="entry name" value="EF_Hand_1_Ca_BS"/>
</dbReference>
<dbReference type="AlphaFoldDB" id="A0A098S942"/>
<dbReference type="EMBL" id="JPOS01000020">
    <property type="protein sequence ID" value="KGE88158.1"/>
    <property type="molecule type" value="Genomic_DNA"/>
</dbReference>
<name>A0A098S942_9BACT</name>
<evidence type="ECO:0000256" key="1">
    <source>
        <dbReference type="ARBA" id="ARBA00022737"/>
    </source>
</evidence>
<comment type="caution">
    <text evidence="4">The sequence shown here is derived from an EMBL/GenBank/DDBJ whole genome shotgun (WGS) entry which is preliminary data.</text>
</comment>
<accession>A0A098S942</accession>
<dbReference type="PANTHER" id="PTHR24273:SF32">
    <property type="entry name" value="HYALIN"/>
    <property type="match status" value="1"/>
</dbReference>
<dbReference type="InterPro" id="IPR026444">
    <property type="entry name" value="Secre_tail"/>
</dbReference>
<dbReference type="NCBIfam" id="TIGR04183">
    <property type="entry name" value="Por_Secre_tail"/>
    <property type="match status" value="1"/>
</dbReference>
<feature type="domain" description="HYR" evidence="3">
    <location>
        <begin position="124"/>
        <end position="204"/>
    </location>
</feature>
<dbReference type="Pfam" id="PF00404">
    <property type="entry name" value="Dockerin_1"/>
    <property type="match status" value="1"/>
</dbReference>
<gene>
    <name evidence="4" type="ORF">IX84_10030</name>
</gene>
<organism evidence="4 5">
    <name type="scientific">Phaeodactylibacter xiamenensis</name>
    <dbReference type="NCBI Taxonomy" id="1524460"/>
    <lineage>
        <taxon>Bacteria</taxon>
        <taxon>Pseudomonadati</taxon>
        <taxon>Bacteroidota</taxon>
        <taxon>Saprospiria</taxon>
        <taxon>Saprospirales</taxon>
        <taxon>Haliscomenobacteraceae</taxon>
        <taxon>Phaeodactylibacter</taxon>
    </lineage>
</organism>
<dbReference type="InterPro" id="IPR036439">
    <property type="entry name" value="Dockerin_dom_sf"/>
</dbReference>
<dbReference type="Proteomes" id="UP000029736">
    <property type="component" value="Unassembled WGS sequence"/>
</dbReference>
<sequence>MKLKNRTLFFLCVLLSWGHSMFALPDTHSSDDPIAPTAICDDEVNVSLTGNGEAIVFAGTFDEGSNDNVCFAGVKVRRMGQSYAAFGPFVTFDCADIGQTVMVELLAIDCAGNSNSCWSAVTVEDKLTPSLHCPPTQSVACHQSADWDYVGTPNAFDNCGVANLVFNDQESTNSCGSGQIVRIWTATDNYGNTSTCTQTIYLYDNTPIEVHFPPDYVTYDCTTVDDLAPENLPAPFARPEILYEDCELIATNYEDWVFTAASESCVKILREWRVIDWCTYEYGGSTGIWSETQILKIQDTLPPVFTCPDDLLVPTSFTTCTASFTLPQPTDIQDCLPGVEVSAFGDLGSGFQYSGVPVGVYEMKYVLKDGCNNTSSCEITVTVEDGTAPTPVCLEGVSITLMQGGMNELSASAIEIGSSYDNCTDYENLELRLGFEPGPGQTTPPATDALTFTCDNLGMNVIALWVGDKSGNWGYCLTSAVVQDNVGVCDPDTTSTDPMAAIAGHVYDFQGDKIPDTEVRLNDLDMAMTDILGDYRFSGMPMGGSYEITAQKSDDPRAGITTGDLLAIARYLMGVDTITSPYQLAAADVDQSGTLDSDDIMMLHFILLGVQPDLAEGLGWRFIPESFVFPNDTLVTVGYPEAILIDTLGADFMNGHFVGIKLGDVNGSSMEDTSSTFQSLENRSIKTADIVIRDEVLQPGQEYQLSVSISAHLTGGVLQLSHPDLEVIGAEAASVEAVFLHAAPDGSTTLSWLGDAGQGQPAFTLSVRAKQTVPVSQALSLSAQSRAMKNAEDYGLALGFGAPAFDTQVKVQPNPFRETLLLQYTLPASEEVKLQIWNAKGQVVLTQFRPGFRGVNQWNLPAYQLQVPGTYFYRLSSESLQHQGRLVRMP</sequence>
<dbReference type="InterPro" id="IPR008969">
    <property type="entry name" value="CarboxyPept-like_regulatory"/>
</dbReference>
<dbReference type="CDD" id="cd14252">
    <property type="entry name" value="Dockerin_like"/>
    <property type="match status" value="1"/>
</dbReference>